<keyword evidence="2" id="KW-1133">Transmembrane helix</keyword>
<evidence type="ECO:0000256" key="2">
    <source>
        <dbReference type="SAM" id="Phobius"/>
    </source>
</evidence>
<dbReference type="RefSeq" id="WP_252915585.1">
    <property type="nucleotide sequence ID" value="NZ_JAAAML010000001.1"/>
</dbReference>
<feature type="compositionally biased region" description="Basic and acidic residues" evidence="1">
    <location>
        <begin position="87"/>
        <end position="107"/>
    </location>
</feature>
<gene>
    <name evidence="3" type="ORF">GTW23_07770</name>
</gene>
<accession>A0ABT1CPE4</accession>
<evidence type="ECO:0000313" key="4">
    <source>
        <dbReference type="Proteomes" id="UP001320715"/>
    </source>
</evidence>
<reference evidence="3 4" key="1">
    <citation type="submission" date="2020-01" db="EMBL/GenBank/DDBJ databases">
        <title>Genomes of bacteria type strains.</title>
        <authorList>
            <person name="Chen J."/>
            <person name="Zhu S."/>
            <person name="Yang J."/>
        </authorList>
    </citation>
    <scope>NUCLEOTIDE SEQUENCE [LARGE SCALE GENOMIC DNA]</scope>
    <source>
        <strain evidence="3 4">DSM 16655</strain>
    </source>
</reference>
<keyword evidence="2" id="KW-0812">Transmembrane</keyword>
<dbReference type="EMBL" id="JAAAML010000001">
    <property type="protein sequence ID" value="MCO6408069.1"/>
    <property type="molecule type" value="Genomic_DNA"/>
</dbReference>
<evidence type="ECO:0000313" key="3">
    <source>
        <dbReference type="EMBL" id="MCO6408069.1"/>
    </source>
</evidence>
<proteinExistence type="predicted"/>
<name>A0ABT1CPE4_9HYPH</name>
<keyword evidence="2" id="KW-0472">Membrane</keyword>
<comment type="caution">
    <text evidence="3">The sequence shown here is derived from an EMBL/GenBank/DDBJ whole genome shotgun (WGS) entry which is preliminary data.</text>
</comment>
<feature type="region of interest" description="Disordered" evidence="1">
    <location>
        <begin position="81"/>
        <end position="107"/>
    </location>
</feature>
<feature type="transmembrane region" description="Helical" evidence="2">
    <location>
        <begin position="30"/>
        <end position="48"/>
    </location>
</feature>
<protein>
    <recommendedName>
        <fullName evidence="5">Transmembrane protein (PGPGW)</fullName>
    </recommendedName>
</protein>
<organism evidence="3 4">
    <name type="scientific">Hoeflea alexandrii</name>
    <dbReference type="NCBI Taxonomy" id="288436"/>
    <lineage>
        <taxon>Bacteria</taxon>
        <taxon>Pseudomonadati</taxon>
        <taxon>Pseudomonadota</taxon>
        <taxon>Alphaproteobacteria</taxon>
        <taxon>Hyphomicrobiales</taxon>
        <taxon>Rhizobiaceae</taxon>
        <taxon>Hoeflea</taxon>
    </lineage>
</organism>
<evidence type="ECO:0000256" key="1">
    <source>
        <dbReference type="SAM" id="MobiDB-lite"/>
    </source>
</evidence>
<sequence length="107" mass="12147">MTRKPFFTFNAGRGEIRIGSRLFGLPRHPSLRIALGVGLILGGVLGFLPVLGFWMLPLGLLVLSLDLPLVRRWRRSFVVRRERRNGKKEQREGAASRRPADKEEKGK</sequence>
<dbReference type="Proteomes" id="UP001320715">
    <property type="component" value="Unassembled WGS sequence"/>
</dbReference>
<keyword evidence="4" id="KW-1185">Reference proteome</keyword>
<evidence type="ECO:0008006" key="5">
    <source>
        <dbReference type="Google" id="ProtNLM"/>
    </source>
</evidence>